<dbReference type="AlphaFoldDB" id="A0A1H5SZK6"/>
<dbReference type="RefSeq" id="WP_103908797.1">
    <property type="nucleotide sequence ID" value="NZ_FNUZ01000001.1"/>
</dbReference>
<feature type="domain" description="SnoaL-like" evidence="1">
    <location>
        <begin position="7"/>
        <end position="117"/>
    </location>
</feature>
<dbReference type="OrthoDB" id="582835at2"/>
<dbReference type="Proteomes" id="UP000236752">
    <property type="component" value="Unassembled WGS sequence"/>
</dbReference>
<proteinExistence type="predicted"/>
<dbReference type="InterPro" id="IPR037401">
    <property type="entry name" value="SnoaL-like"/>
</dbReference>
<keyword evidence="3" id="KW-1185">Reference proteome</keyword>
<organism evidence="2 3">
    <name type="scientific">Thalassococcus halodurans</name>
    <dbReference type="NCBI Taxonomy" id="373675"/>
    <lineage>
        <taxon>Bacteria</taxon>
        <taxon>Pseudomonadati</taxon>
        <taxon>Pseudomonadota</taxon>
        <taxon>Alphaproteobacteria</taxon>
        <taxon>Rhodobacterales</taxon>
        <taxon>Roseobacteraceae</taxon>
        <taxon>Thalassococcus</taxon>
    </lineage>
</organism>
<protein>
    <recommendedName>
        <fullName evidence="1">SnoaL-like domain-containing protein</fullName>
    </recommendedName>
</protein>
<accession>A0A1H5SZK6</accession>
<evidence type="ECO:0000313" key="2">
    <source>
        <dbReference type="EMBL" id="SEF55271.1"/>
    </source>
</evidence>
<name>A0A1H5SZK6_9RHOB</name>
<dbReference type="EMBL" id="FNUZ01000001">
    <property type="protein sequence ID" value="SEF55271.1"/>
    <property type="molecule type" value="Genomic_DNA"/>
</dbReference>
<reference evidence="2 3" key="1">
    <citation type="submission" date="2016-10" db="EMBL/GenBank/DDBJ databases">
        <authorList>
            <person name="de Groot N.N."/>
        </authorList>
    </citation>
    <scope>NUCLEOTIDE SEQUENCE [LARGE SCALE GENOMIC DNA]</scope>
    <source>
        <strain evidence="2 3">DSM 26915</strain>
    </source>
</reference>
<evidence type="ECO:0000259" key="1">
    <source>
        <dbReference type="Pfam" id="PF12680"/>
    </source>
</evidence>
<dbReference type="Gene3D" id="3.10.450.50">
    <property type="match status" value="1"/>
</dbReference>
<dbReference type="InterPro" id="IPR032710">
    <property type="entry name" value="NTF2-like_dom_sf"/>
</dbReference>
<evidence type="ECO:0000313" key="3">
    <source>
        <dbReference type="Proteomes" id="UP000236752"/>
    </source>
</evidence>
<dbReference type="Pfam" id="PF12680">
    <property type="entry name" value="SnoaL_2"/>
    <property type="match status" value="1"/>
</dbReference>
<sequence>MSKAVLEKYFDCFNRKDVDGMLDCLSDHVVHYVNEGNERIGKDKFAEFCAHMSRCYDEKLTEMVLFEAEDGTRGAAEFMVNGVYLETDEGLPEAKNQTYRLPAGSFFSLMDGKITRVVTYYNLSDWIKQVS</sequence>
<dbReference type="NCBIfam" id="TIGR02096">
    <property type="entry name" value="ketosteroid isomerase-related protein"/>
    <property type="match status" value="1"/>
</dbReference>
<dbReference type="SUPFAM" id="SSF54427">
    <property type="entry name" value="NTF2-like"/>
    <property type="match status" value="1"/>
</dbReference>
<dbReference type="InterPro" id="IPR011721">
    <property type="entry name" value="CHP02096"/>
</dbReference>
<gene>
    <name evidence="2" type="ORF">SAMN04488045_0409</name>
</gene>